<evidence type="ECO:0000313" key="4">
    <source>
        <dbReference type="Proteomes" id="UP000008143"/>
    </source>
</evidence>
<accession>A0A8J0SVG8</accession>
<dbReference type="KEGG" id="xtr:101731055"/>
<dbReference type="RefSeq" id="XP_017951278.2">
    <property type="nucleotide sequence ID" value="XM_018095789.2"/>
</dbReference>
<dbReference type="SUPFAM" id="SSF57302">
    <property type="entry name" value="Snake toxin-like"/>
    <property type="match status" value="3"/>
</dbReference>
<dbReference type="OrthoDB" id="9907178at2759"/>
<protein>
    <submittedName>
        <fullName evidence="5">Uncharacterized protein LOC101731055</fullName>
    </submittedName>
</protein>
<organism evidence="4 5">
    <name type="scientific">Xenopus tropicalis</name>
    <name type="common">Western clawed frog</name>
    <name type="synonym">Silurana tropicalis</name>
    <dbReference type="NCBI Taxonomy" id="8364"/>
    <lineage>
        <taxon>Eukaryota</taxon>
        <taxon>Metazoa</taxon>
        <taxon>Chordata</taxon>
        <taxon>Craniata</taxon>
        <taxon>Vertebrata</taxon>
        <taxon>Euteleostomi</taxon>
        <taxon>Amphibia</taxon>
        <taxon>Batrachia</taxon>
        <taxon>Anura</taxon>
        <taxon>Pipoidea</taxon>
        <taxon>Pipidae</taxon>
        <taxon>Xenopodinae</taxon>
        <taxon>Xenopus</taxon>
        <taxon>Silurana</taxon>
    </lineage>
</organism>
<feature type="domain" description="UPAR/Ly6" evidence="3">
    <location>
        <begin position="21"/>
        <end position="114"/>
    </location>
</feature>
<evidence type="ECO:0000259" key="3">
    <source>
        <dbReference type="SMART" id="SM00134"/>
    </source>
</evidence>
<name>A0A8J0SVG8_XENTR</name>
<keyword evidence="4" id="KW-1185">Reference proteome</keyword>
<comment type="subcellular location">
    <subcellularLocation>
        <location evidence="1">Secreted</location>
    </subcellularLocation>
</comment>
<dbReference type="Pfam" id="PF00021">
    <property type="entry name" value="UPAR_LY6"/>
    <property type="match status" value="3"/>
</dbReference>
<dbReference type="Gene3D" id="2.10.60.10">
    <property type="entry name" value="CD59"/>
    <property type="match status" value="3"/>
</dbReference>
<dbReference type="SMART" id="SM00134">
    <property type="entry name" value="LU"/>
    <property type="match status" value="2"/>
</dbReference>
<dbReference type="PANTHER" id="PTHR20914">
    <property type="entry name" value="LY6/PLAUR DOMAIN-CONTAINING PROTEIN 8"/>
    <property type="match status" value="1"/>
</dbReference>
<dbReference type="Proteomes" id="UP000008143">
    <property type="component" value="Chromosome 7"/>
</dbReference>
<evidence type="ECO:0000256" key="1">
    <source>
        <dbReference type="ARBA" id="ARBA00004613"/>
    </source>
</evidence>
<gene>
    <name evidence="5 6" type="primary">LOC101731055</name>
</gene>
<dbReference type="CDD" id="cd23572">
    <property type="entry name" value="TFP_LU_ECD_PINLYP_rpt2"/>
    <property type="match status" value="1"/>
</dbReference>
<evidence type="ECO:0000256" key="2">
    <source>
        <dbReference type="ARBA" id="ARBA00022525"/>
    </source>
</evidence>
<dbReference type="Xenbase" id="XB-GENE-29085059">
    <property type="gene designation" value="LOC101731055"/>
</dbReference>
<keyword evidence="2" id="KW-0964">Secreted</keyword>
<dbReference type="GO" id="GO:0005576">
    <property type="term" value="C:extracellular region"/>
    <property type="evidence" value="ECO:0007669"/>
    <property type="project" value="UniProtKB-SubCell"/>
</dbReference>
<sequence>MKGFLTGACVMSAVIATVYSLYCLRCFESKKRCLTYMECKEGEVCLTSYENTLYYLGETLHTPIWSGCWQSEDCNVNISFSTPLIKVRYATSCCNTDNCTAPTPTLMPLNAEKNGHTCPACHGENCIPQYSMACTGEEKTCIHFNSFLGYSRGCATTDHCNATYIVNPSLNNRYICNRNDTTLSLPVRNFLFCQSCYYRTKTCYTKLQLCGVQEDVCVTEKIRTIHNGQDVTYVNKRCGQARECSRVGTLRSNKKKIGINTTCCSTSGCNPPVPISPPMDSEPNGLTCPSCYVSNSDTCLQKYPMKCVGNESHCIHYISKDTFENDVTKESFHGCTTDSICKAGSSRRHFSYPEIKAIRTTRMDLTCSKALGLNNAVQPPLVSVIIGLRVINSIF</sequence>
<dbReference type="AlphaFoldDB" id="A0A8J0SVG8"/>
<dbReference type="InterPro" id="IPR016054">
    <property type="entry name" value="LY6_UPA_recep-like"/>
</dbReference>
<dbReference type="AGR" id="Xenbase:XB-GENE-29085059"/>
<dbReference type="GeneID" id="101731055"/>
<dbReference type="InterPro" id="IPR045860">
    <property type="entry name" value="Snake_toxin-like_sf"/>
</dbReference>
<dbReference type="OMA" id="CENTAIC"/>
<dbReference type="InterPro" id="IPR050918">
    <property type="entry name" value="CNF-like_PLA2_Inhibitor"/>
</dbReference>
<feature type="domain" description="UPAR/Ly6" evidence="3">
    <location>
        <begin position="191"/>
        <end position="280"/>
    </location>
</feature>
<evidence type="ECO:0000313" key="5">
    <source>
        <dbReference type="RefSeq" id="XP_017951278.2"/>
    </source>
</evidence>
<evidence type="ECO:0000313" key="6">
    <source>
        <dbReference type="Xenbase" id="XB-GENE-29085059"/>
    </source>
</evidence>
<dbReference type="CDD" id="cd00117">
    <property type="entry name" value="TFP"/>
    <property type="match status" value="1"/>
</dbReference>
<reference evidence="5" key="1">
    <citation type="submission" date="2025-08" db="UniProtKB">
        <authorList>
            <consortium name="RefSeq"/>
        </authorList>
    </citation>
    <scope>IDENTIFICATION</scope>
    <source>
        <strain evidence="5">Nigerian</strain>
        <tissue evidence="5">Liver and blood</tissue>
    </source>
</reference>
<proteinExistence type="predicted"/>
<dbReference type="PANTHER" id="PTHR20914:SF41">
    <property type="entry name" value="UROKINASE PLASMINOGEN ACTIVATOR SURFACE RECEPTOR-LIKE"/>
    <property type="match status" value="1"/>
</dbReference>